<name>A0ABZ0B350_9BURK</name>
<evidence type="ECO:0000313" key="2">
    <source>
        <dbReference type="Proteomes" id="UP001302257"/>
    </source>
</evidence>
<dbReference type="InterPro" id="IPR056209">
    <property type="entry name" value="SU10_adaptor"/>
</dbReference>
<protein>
    <submittedName>
        <fullName evidence="1">Uncharacterized protein</fullName>
    </submittedName>
</protein>
<dbReference type="RefSeq" id="WP_313868772.1">
    <property type="nucleotide sequence ID" value="NZ_CP132507.1"/>
</dbReference>
<sequence>MTFLELCRSLVEKSSITGAISSVENQRGEMLRVVNWINEAWWEIQLKNTNWRWMTYEFQFTTQVGVATYDPTDPLLGLTRFRRWRPDTFRIQKRSAGLADNHDFTQVDWPTFRAQYIFAPVQPQYPAAFGIHPRTSALVLGPSPDDFYDVFGDYQRSPYRLSSNTDVPDMPDEFHMLIVHMARQKYAAYENAAEVLAEAMADGNSMMNALTEDQLDQVGLGVPLA</sequence>
<accession>A0ABZ0B350</accession>
<dbReference type="Pfam" id="PF24175">
    <property type="entry name" value="SU10_adaptor"/>
    <property type="match status" value="1"/>
</dbReference>
<keyword evidence="2" id="KW-1185">Reference proteome</keyword>
<evidence type="ECO:0000313" key="1">
    <source>
        <dbReference type="EMBL" id="WNO06050.1"/>
    </source>
</evidence>
<reference evidence="1 2" key="1">
    <citation type="submission" date="2023-08" db="EMBL/GenBank/DDBJ databases">
        <title>Rhodoferax potami sp. nov. and Rhodoferax mekongensis sp. nov., isolated from the Mekong River in Thailand.</title>
        <authorList>
            <person name="Kitikhun S."/>
            <person name="Charoenyingcharoen P."/>
            <person name="Siriarchawattana P."/>
            <person name="Likhitrattanapisal S."/>
            <person name="Nilsakha T."/>
            <person name="Chanpet A."/>
            <person name="Rattanawaree P."/>
            <person name="Ingsriswang S."/>
        </authorList>
    </citation>
    <scope>NUCLEOTIDE SEQUENCE [LARGE SCALE GENOMIC DNA]</scope>
    <source>
        <strain evidence="1 2">TBRC 17307</strain>
    </source>
</reference>
<dbReference type="Proteomes" id="UP001302257">
    <property type="component" value="Chromosome"/>
</dbReference>
<proteinExistence type="predicted"/>
<dbReference type="EMBL" id="CP132507">
    <property type="protein sequence ID" value="WNO06050.1"/>
    <property type="molecule type" value="Genomic_DNA"/>
</dbReference>
<organism evidence="1 2">
    <name type="scientific">Rhodoferax mekongensis</name>
    <dbReference type="NCBI Taxonomy" id="3068341"/>
    <lineage>
        <taxon>Bacteria</taxon>
        <taxon>Pseudomonadati</taxon>
        <taxon>Pseudomonadota</taxon>
        <taxon>Betaproteobacteria</taxon>
        <taxon>Burkholderiales</taxon>
        <taxon>Comamonadaceae</taxon>
        <taxon>Rhodoferax</taxon>
    </lineage>
</organism>
<gene>
    <name evidence="1" type="ORF">RAN89_06365</name>
</gene>